<reference evidence="5" key="1">
    <citation type="journal article" date="2019" name="Int. J. Syst. Evol. Microbiol.">
        <title>The Global Catalogue of Microorganisms (GCM) 10K type strain sequencing project: providing services to taxonomists for standard genome sequencing and annotation.</title>
        <authorList>
            <consortium name="The Broad Institute Genomics Platform"/>
            <consortium name="The Broad Institute Genome Sequencing Center for Infectious Disease"/>
            <person name="Wu L."/>
            <person name="Ma J."/>
        </authorList>
    </citation>
    <scope>NUCLEOTIDE SEQUENCE [LARGE SCALE GENOMIC DNA]</scope>
    <source>
        <strain evidence="5">CCM 8725</strain>
    </source>
</reference>
<keyword evidence="5" id="KW-1185">Reference proteome</keyword>
<dbReference type="CDD" id="cd00761">
    <property type="entry name" value="Glyco_tranf_GTA_type"/>
    <property type="match status" value="1"/>
</dbReference>
<keyword evidence="2" id="KW-0812">Transmembrane</keyword>
<name>A0ABW5FDL6_9BACL</name>
<gene>
    <name evidence="4" type="ORF">ACFSX3_24805</name>
</gene>
<feature type="domain" description="Glycosyltransferase 2-like" evidence="3">
    <location>
        <begin position="3"/>
        <end position="164"/>
    </location>
</feature>
<proteinExistence type="inferred from homology"/>
<dbReference type="RefSeq" id="WP_209993568.1">
    <property type="nucleotide sequence ID" value="NZ_JBHUKY010000058.1"/>
</dbReference>
<accession>A0ABW5FDL6</accession>
<protein>
    <submittedName>
        <fullName evidence="4">Glycosyltransferase family 2 protein</fullName>
    </submittedName>
</protein>
<keyword evidence="2" id="KW-0472">Membrane</keyword>
<evidence type="ECO:0000256" key="2">
    <source>
        <dbReference type="SAM" id="Phobius"/>
    </source>
</evidence>
<sequence>MISVIIPLFNVERFIEECLRSLENQIYKNFEVLIINDGSTDNSVFIVEEYIKISSMCIKLVSQKNAGVSAARNKGIDEAIGEYLCFVDSDDMVTPEYLSGLIDLIKTNKSEAAFCGYKMVSENYKIDKHLESYNLSSHETISSYQALEKYLYHEFVSGACSLLVKKDLLEKYELRFTEGYRYSEDLEMVWKIISICKSISINKNQMYLYRTRRGSAMTFVDEKRDDGFKLMIGLEEHFRYYRPDFFMEFSKFGVARWVWATLWQIAITSENYSDFKSNTKQYNPEIYMRRLFKFPECRVSISSLIFYLSPFIYYAIVKNIGKILIQRKKII</sequence>
<feature type="transmembrane region" description="Helical" evidence="2">
    <location>
        <begin position="299"/>
        <end position="317"/>
    </location>
</feature>
<dbReference type="PANTHER" id="PTHR22916">
    <property type="entry name" value="GLYCOSYLTRANSFERASE"/>
    <property type="match status" value="1"/>
</dbReference>
<dbReference type="InterPro" id="IPR029044">
    <property type="entry name" value="Nucleotide-diphossugar_trans"/>
</dbReference>
<evidence type="ECO:0000259" key="3">
    <source>
        <dbReference type="Pfam" id="PF00535"/>
    </source>
</evidence>
<comment type="similarity">
    <text evidence="1">Belongs to the glycosyltransferase 2 family.</text>
</comment>
<comment type="caution">
    <text evidence="4">The sequence shown here is derived from an EMBL/GenBank/DDBJ whole genome shotgun (WGS) entry which is preliminary data.</text>
</comment>
<dbReference type="InterPro" id="IPR001173">
    <property type="entry name" value="Glyco_trans_2-like"/>
</dbReference>
<organism evidence="4 5">
    <name type="scientific">Paenibacillus rhizoplanae</name>
    <dbReference type="NCBI Taxonomy" id="1917181"/>
    <lineage>
        <taxon>Bacteria</taxon>
        <taxon>Bacillati</taxon>
        <taxon>Bacillota</taxon>
        <taxon>Bacilli</taxon>
        <taxon>Bacillales</taxon>
        <taxon>Paenibacillaceae</taxon>
        <taxon>Paenibacillus</taxon>
    </lineage>
</organism>
<dbReference type="SUPFAM" id="SSF53448">
    <property type="entry name" value="Nucleotide-diphospho-sugar transferases"/>
    <property type="match status" value="1"/>
</dbReference>
<dbReference type="EMBL" id="JBHUKY010000058">
    <property type="protein sequence ID" value="MFD2413109.1"/>
    <property type="molecule type" value="Genomic_DNA"/>
</dbReference>
<evidence type="ECO:0000313" key="4">
    <source>
        <dbReference type="EMBL" id="MFD2413109.1"/>
    </source>
</evidence>
<keyword evidence="2" id="KW-1133">Transmembrane helix</keyword>
<dbReference type="Proteomes" id="UP001597448">
    <property type="component" value="Unassembled WGS sequence"/>
</dbReference>
<dbReference type="Gene3D" id="3.90.550.10">
    <property type="entry name" value="Spore Coat Polysaccharide Biosynthesis Protein SpsA, Chain A"/>
    <property type="match status" value="1"/>
</dbReference>
<dbReference type="Pfam" id="PF00535">
    <property type="entry name" value="Glycos_transf_2"/>
    <property type="match status" value="1"/>
</dbReference>
<dbReference type="PANTHER" id="PTHR22916:SF3">
    <property type="entry name" value="UDP-GLCNAC:BETAGAL BETA-1,3-N-ACETYLGLUCOSAMINYLTRANSFERASE-LIKE PROTEIN 1"/>
    <property type="match status" value="1"/>
</dbReference>
<evidence type="ECO:0000256" key="1">
    <source>
        <dbReference type="ARBA" id="ARBA00006739"/>
    </source>
</evidence>
<evidence type="ECO:0000313" key="5">
    <source>
        <dbReference type="Proteomes" id="UP001597448"/>
    </source>
</evidence>